<feature type="domain" description="Gp58-like" evidence="2">
    <location>
        <begin position="764"/>
        <end position="842"/>
    </location>
</feature>
<evidence type="ECO:0000259" key="1">
    <source>
        <dbReference type="Pfam" id="PF06605"/>
    </source>
</evidence>
<comment type="caution">
    <text evidence="3">The sequence shown here is derived from an EMBL/GenBank/DDBJ whole genome shotgun (WGS) entry which is preliminary data.</text>
</comment>
<dbReference type="Gene3D" id="3.55.50.40">
    <property type="match status" value="1"/>
</dbReference>
<gene>
    <name evidence="3" type="ORF">WGH24286_00725</name>
</gene>
<dbReference type="InterPro" id="IPR012892">
    <property type="entry name" value="Gp58"/>
</dbReference>
<accession>A0ABN8BNW8</accession>
<keyword evidence="4" id="KW-1185">Reference proteome</keyword>
<dbReference type="Pfam" id="PF06605">
    <property type="entry name" value="Prophage_tail"/>
    <property type="match status" value="1"/>
</dbReference>
<organism evidence="3 4">
    <name type="scientific">Periweissella ghanensis</name>
    <dbReference type="NCBI Taxonomy" id="467997"/>
    <lineage>
        <taxon>Bacteria</taxon>
        <taxon>Bacillati</taxon>
        <taxon>Bacillota</taxon>
        <taxon>Bacilli</taxon>
        <taxon>Lactobacillales</taxon>
        <taxon>Lactobacillaceae</taxon>
        <taxon>Periweissella</taxon>
    </lineage>
</organism>
<dbReference type="Proteomes" id="UP000789719">
    <property type="component" value="Unassembled WGS sequence"/>
</dbReference>
<proteinExistence type="predicted"/>
<evidence type="ECO:0000313" key="3">
    <source>
        <dbReference type="EMBL" id="CAH0418307.1"/>
    </source>
</evidence>
<evidence type="ECO:0000259" key="2">
    <source>
        <dbReference type="Pfam" id="PF07902"/>
    </source>
</evidence>
<name>A0ABN8BNW8_9LACO</name>
<sequence>MIKFKDIKNSTRLAVADIKRKHSVNGEKSLSGTIYSGDDVINNIDTGWGLEFDSEPYVITYFEHHDSDNTISFDAIHKFFWDFSKKMFYRKFNGSNTIDTYLGNIFDGTGYKYALNFKPNAVSKENFGMTNKMSMFNDVINAIGAEFEVNGTLVSIYQKIGTDLSTIVRHGFNLSDMSIENDISGFATYAEGFGVHANPDDQSSPQLHAVYESPLSKIYGRIEAEPIDDERYTIQANLLSALKSKVDDSLPVSIKLSLYDLNKAGYPYKMAKVGDWITAVDERINFKQKIRIISVDDEFTTDGLKVSYTVTAGNISSVQRYQEANASISSRINDAIDTANAANQIAVIAQISADGKNTVYRVNSLDNLPTNANEGDLGWVQSGDGLVLYIYTKRPDGSFFWDKRIDPEMGQQIADGVTDAVNQAKDYSEQIQTKLKADINAASNQANNAVAQARSDFGVGINQANGLAKAAQDTADKANTDLAITKNNLANTVSDLANAKTDLPSKLNDKASISYVDTANGAINVQLINHGNSISTLKLNSDMLVTQFANTQGDVSTLKVTAKSLTTGLANTQGDVSKLKQQADGFELTVKNSTEDIANLKVKADSIQSQVSTQDGRITTVQQSADKVVTQVQGLNGRVATVEITAEGVSNLFKDSNGNQYTSLETAVSSTKTWQGLNGRIAEVKNTADGVSTAVNDPQKGLSAVTNTANSITSFVKDTKGNLSTDFMSALLRTNLMKGLDGGSSIMSQTATSISQAISDNNGNIVAAINLDPHVATIKSAKITLDSDTTVTKNFYALGGNFTNLNASNITAGSIDASKIKVTNIDAGNITAGTLDANKIKIEANKLGASLHLDISSTGLDLQGSYNDTSKSSYWHHAFNQYGIQLTAPYKDDVFKNSMRQIGGIGTYFKVDGAAIPNGSNADLIHWVNKNGGGNGTSGNIIFGHRDNPASKDDLSQYSITSDLIISPQGERMVDGNGNIRGQGIYAKLPFFVDNTTNMNGGFYASPLADTAGHWFNDQIRFVTLARGDGSGTYGVALLNSYNNGFYFGQKGIGVVQNYVIRGV</sequence>
<dbReference type="EMBL" id="CAKKNT010000007">
    <property type="protein sequence ID" value="CAH0418307.1"/>
    <property type="molecule type" value="Genomic_DNA"/>
</dbReference>
<dbReference type="Pfam" id="PF07902">
    <property type="entry name" value="Gp58"/>
    <property type="match status" value="1"/>
</dbReference>
<dbReference type="Gene3D" id="1.10.287.1490">
    <property type="match status" value="1"/>
</dbReference>
<dbReference type="InterPro" id="IPR010572">
    <property type="entry name" value="Tail_dom"/>
</dbReference>
<evidence type="ECO:0000313" key="4">
    <source>
        <dbReference type="Proteomes" id="UP000789719"/>
    </source>
</evidence>
<feature type="domain" description="Tail spike" evidence="1">
    <location>
        <begin position="93"/>
        <end position="297"/>
    </location>
</feature>
<reference evidence="3 4" key="1">
    <citation type="submission" date="2021-11" db="EMBL/GenBank/DDBJ databases">
        <authorList>
            <person name="Depoorter E."/>
        </authorList>
    </citation>
    <scope>NUCLEOTIDE SEQUENCE [LARGE SCALE GENOMIC DNA]</scope>
    <source>
        <strain evidence="3 4">LMG 24286</strain>
    </source>
</reference>
<dbReference type="RefSeq" id="WP_230098403.1">
    <property type="nucleotide sequence ID" value="NZ_CAKKNT010000007.1"/>
</dbReference>
<protein>
    <submittedName>
        <fullName evidence="3">Uncharacterized protein</fullName>
    </submittedName>
</protein>